<sequence length="328" mass="37280">MCLRTLVLDGIKFGDTKFLGQLKTLEVLSLRHAFFSEAPNAIRELTNLRLLDMTESHHEFPIPATMVLPLFHLEELYLFGITSSSIGYLAVEVVAALRSLPRLKMLTISIPDIADIPKDFVFPELESFIIFIGKSRWGVSVEGEGMKLLSSLRDLTLGYLPRLKHILNCSSRQHVQLCNLTYLYVNECGKLKYVFQPSIAQALHQLEKLIVFECEEMEEIVAAKQNEGHEERVDYKMVFKSLKQLYLGRLPNLSGFCTGGDDFPFEWPSLERLEVLDCPKMKTFAATTSGSTPKLKEVQLKVFESGIPLQGMDLNQFVQTHIYHFKAT</sequence>
<gene>
    <name evidence="3" type="ORF">TEA_016649</name>
</gene>
<dbReference type="InterPro" id="IPR057135">
    <property type="entry name" value="At4g27190-like_LRR"/>
</dbReference>
<dbReference type="EMBL" id="SDRB02013216">
    <property type="protein sequence ID" value="THF95607.1"/>
    <property type="molecule type" value="Genomic_DNA"/>
</dbReference>
<proteinExistence type="predicted"/>
<feature type="domain" description="Disease resistance protein At4g27190-like leucine-rich repeats" evidence="2">
    <location>
        <begin position="143"/>
        <end position="215"/>
    </location>
</feature>
<reference evidence="3 4" key="1">
    <citation type="journal article" date="2018" name="Proc. Natl. Acad. Sci. U.S.A.">
        <title>Draft genome sequence of Camellia sinensis var. sinensis provides insights into the evolution of the tea genome and tea quality.</title>
        <authorList>
            <person name="Wei C."/>
            <person name="Yang H."/>
            <person name="Wang S."/>
            <person name="Zhao J."/>
            <person name="Liu C."/>
            <person name="Gao L."/>
            <person name="Xia E."/>
            <person name="Lu Y."/>
            <person name="Tai Y."/>
            <person name="She G."/>
            <person name="Sun J."/>
            <person name="Cao H."/>
            <person name="Tong W."/>
            <person name="Gao Q."/>
            <person name="Li Y."/>
            <person name="Deng W."/>
            <person name="Jiang X."/>
            <person name="Wang W."/>
            <person name="Chen Q."/>
            <person name="Zhang S."/>
            <person name="Li H."/>
            <person name="Wu J."/>
            <person name="Wang P."/>
            <person name="Li P."/>
            <person name="Shi C."/>
            <person name="Zheng F."/>
            <person name="Jian J."/>
            <person name="Huang B."/>
            <person name="Shan D."/>
            <person name="Shi M."/>
            <person name="Fang C."/>
            <person name="Yue Y."/>
            <person name="Li F."/>
            <person name="Li D."/>
            <person name="Wei S."/>
            <person name="Han B."/>
            <person name="Jiang C."/>
            <person name="Yin Y."/>
            <person name="Xia T."/>
            <person name="Zhang Z."/>
            <person name="Bennetzen J.L."/>
            <person name="Zhao S."/>
            <person name="Wan X."/>
        </authorList>
    </citation>
    <scope>NUCLEOTIDE SEQUENCE [LARGE SCALE GENOMIC DNA]</scope>
    <source>
        <strain evidence="4">cv. Shuchazao</strain>
        <tissue evidence="3">Leaf</tissue>
    </source>
</reference>
<protein>
    <recommendedName>
        <fullName evidence="2">Disease resistance protein At4g27190-like leucine-rich repeats domain-containing protein</fullName>
    </recommendedName>
</protein>
<dbReference type="InterPro" id="IPR050905">
    <property type="entry name" value="Plant_NBS-LRR"/>
</dbReference>
<name>A0A4S4D0Q8_CAMSN</name>
<dbReference type="Pfam" id="PF23247">
    <property type="entry name" value="LRR_RPS2"/>
    <property type="match status" value="1"/>
</dbReference>
<evidence type="ECO:0000259" key="2">
    <source>
        <dbReference type="Pfam" id="PF23247"/>
    </source>
</evidence>
<dbReference type="Proteomes" id="UP000306102">
    <property type="component" value="Unassembled WGS sequence"/>
</dbReference>
<keyword evidence="4" id="KW-1185">Reference proteome</keyword>
<dbReference type="SUPFAM" id="SSF52058">
    <property type="entry name" value="L domain-like"/>
    <property type="match status" value="1"/>
</dbReference>
<dbReference type="AlphaFoldDB" id="A0A4S4D0Q8"/>
<organism evidence="3 4">
    <name type="scientific">Camellia sinensis var. sinensis</name>
    <name type="common">China tea</name>
    <dbReference type="NCBI Taxonomy" id="542762"/>
    <lineage>
        <taxon>Eukaryota</taxon>
        <taxon>Viridiplantae</taxon>
        <taxon>Streptophyta</taxon>
        <taxon>Embryophyta</taxon>
        <taxon>Tracheophyta</taxon>
        <taxon>Spermatophyta</taxon>
        <taxon>Magnoliopsida</taxon>
        <taxon>eudicotyledons</taxon>
        <taxon>Gunneridae</taxon>
        <taxon>Pentapetalae</taxon>
        <taxon>asterids</taxon>
        <taxon>Ericales</taxon>
        <taxon>Theaceae</taxon>
        <taxon>Camellia</taxon>
    </lineage>
</organism>
<dbReference type="PANTHER" id="PTHR33463:SF218">
    <property type="entry name" value="DISEASE RESISTANCE PROTEIN RPS2-LIKE"/>
    <property type="match status" value="1"/>
</dbReference>
<evidence type="ECO:0000313" key="3">
    <source>
        <dbReference type="EMBL" id="THF95607.1"/>
    </source>
</evidence>
<keyword evidence="1" id="KW-0611">Plant defense</keyword>
<comment type="caution">
    <text evidence="3">The sequence shown here is derived from an EMBL/GenBank/DDBJ whole genome shotgun (WGS) entry which is preliminary data.</text>
</comment>
<evidence type="ECO:0000313" key="4">
    <source>
        <dbReference type="Proteomes" id="UP000306102"/>
    </source>
</evidence>
<evidence type="ECO:0000256" key="1">
    <source>
        <dbReference type="ARBA" id="ARBA00022821"/>
    </source>
</evidence>
<dbReference type="Gene3D" id="3.80.10.10">
    <property type="entry name" value="Ribonuclease Inhibitor"/>
    <property type="match status" value="1"/>
</dbReference>
<dbReference type="InterPro" id="IPR032675">
    <property type="entry name" value="LRR_dom_sf"/>
</dbReference>
<accession>A0A4S4D0Q8</accession>
<dbReference type="PANTHER" id="PTHR33463">
    <property type="entry name" value="NB-ARC DOMAIN-CONTAINING PROTEIN-RELATED"/>
    <property type="match status" value="1"/>
</dbReference>